<name>G8Y7E9_PICSO</name>
<keyword evidence="2" id="KW-0812">Transmembrane</keyword>
<feature type="region of interest" description="Disordered" evidence="1">
    <location>
        <begin position="256"/>
        <end position="290"/>
    </location>
</feature>
<organism evidence="5 6">
    <name type="scientific">Pichia sorbitophila (strain ATCC MYA-4447 / BCRC 22081 / CBS 7064 / NBRC 10061 / NRRL Y-12695)</name>
    <name type="common">Hybrid yeast</name>
    <dbReference type="NCBI Taxonomy" id="559304"/>
    <lineage>
        <taxon>Eukaryota</taxon>
        <taxon>Fungi</taxon>
        <taxon>Dikarya</taxon>
        <taxon>Ascomycota</taxon>
        <taxon>Saccharomycotina</taxon>
        <taxon>Pichiomycetes</taxon>
        <taxon>Debaryomycetaceae</taxon>
        <taxon>Millerozyma</taxon>
    </lineage>
</organism>
<keyword evidence="2" id="KW-0472">Membrane</keyword>
<evidence type="ECO:0000256" key="1">
    <source>
        <dbReference type="SAM" id="MobiDB-lite"/>
    </source>
</evidence>
<dbReference type="Proteomes" id="UP000005222">
    <property type="component" value="Chromosome L"/>
</dbReference>
<dbReference type="PANTHER" id="PTHR36089">
    <property type="entry name" value="CHITIN SYNTHASE 3 COMPLEX PROTEIN CSI2-RELATED"/>
    <property type="match status" value="1"/>
</dbReference>
<feature type="chain" id="PRO_5007664811" evidence="3">
    <location>
        <begin position="20"/>
        <end position="290"/>
    </location>
</feature>
<evidence type="ECO:0000313" key="5">
    <source>
        <dbReference type="EMBL" id="CCE84529.1"/>
    </source>
</evidence>
<reference evidence="6" key="2">
    <citation type="journal article" date="2012" name="G3 (Bethesda)">
        <title>Pichia sorbitophila, an interspecies yeast hybrid reveals early steps of genome resolution following polyploidization.</title>
        <authorList>
            <person name="Leh Louis V."/>
            <person name="Despons L."/>
            <person name="Friedrich A."/>
            <person name="Martin T."/>
            <person name="Durrens P."/>
            <person name="Casaregola S."/>
            <person name="Neuveglise C."/>
            <person name="Fairhead C."/>
            <person name="Marck C."/>
            <person name="Cruz J.A."/>
            <person name="Straub M.L."/>
            <person name="Kugler V."/>
            <person name="Sacerdot C."/>
            <person name="Uzunov Z."/>
            <person name="Thierry A."/>
            <person name="Weiss S."/>
            <person name="Bleykasten C."/>
            <person name="De Montigny J."/>
            <person name="Jacques N."/>
            <person name="Jung P."/>
            <person name="Lemaire M."/>
            <person name="Mallet S."/>
            <person name="Morel G."/>
            <person name="Richard G.F."/>
            <person name="Sarkar A."/>
            <person name="Savel G."/>
            <person name="Schacherer J."/>
            <person name="Seret M.L."/>
            <person name="Talla E."/>
            <person name="Samson G."/>
            <person name="Jubin C."/>
            <person name="Poulain J."/>
            <person name="Vacherie B."/>
            <person name="Barbe V."/>
            <person name="Pelletier E."/>
            <person name="Sherman D.J."/>
            <person name="Westhof E."/>
            <person name="Weissenbach J."/>
            <person name="Baret P.V."/>
            <person name="Wincker P."/>
            <person name="Gaillardin C."/>
            <person name="Dujon B."/>
            <person name="Souciet J.L."/>
        </authorList>
    </citation>
    <scope>NUCLEOTIDE SEQUENCE [LARGE SCALE GENOMIC DNA]</scope>
    <source>
        <strain evidence="6">ATCC MYA-4447 / BCRC 22081 / CBS 7064 / NBRC 10061 / NRRL Y-12695</strain>
    </source>
</reference>
<keyword evidence="6" id="KW-1185">Reference proteome</keyword>
<dbReference type="EMBL" id="FO082049">
    <property type="protein sequence ID" value="CCE83498.1"/>
    <property type="molecule type" value="Genomic_DNA"/>
</dbReference>
<feature type="transmembrane region" description="Helical" evidence="2">
    <location>
        <begin position="93"/>
        <end position="112"/>
    </location>
</feature>
<sequence>MKIGVSLWMVSLVAGLTAAAATTEARQHHVHRHREGQYATVTVAARGSMPSLTDTADSASSTSYSYSIAVPPADGGPGQRNPYIMRTDSPDELVFIIVGCVIAAMLIAFGLYRMATYIKSNRQARTEKEVYLATPGFRPFAGLGGSSSNSSFLEKSSFSSLSSLNLLQRNNSSNALDASDGLASDPARQGRPYQNAFQDGQSRRNSMFFSPVGDFMSGAQPQPSMLPLYSSQNRSSMHLGNLNRSSVSLANTLHAPLLPGTEDSSPASEYKSYTPKRPPSVSLDDLLEKD</sequence>
<feature type="signal peptide" evidence="3">
    <location>
        <begin position="1"/>
        <end position="19"/>
    </location>
</feature>
<feature type="region of interest" description="Disordered" evidence="1">
    <location>
        <begin position="176"/>
        <end position="200"/>
    </location>
</feature>
<dbReference type="GO" id="GO:0000324">
    <property type="term" value="C:fungal-type vacuole"/>
    <property type="evidence" value="ECO:0007669"/>
    <property type="project" value="TreeGrafter"/>
</dbReference>
<dbReference type="GO" id="GO:0005935">
    <property type="term" value="C:cellular bud neck"/>
    <property type="evidence" value="ECO:0007669"/>
    <property type="project" value="TreeGrafter"/>
</dbReference>
<evidence type="ECO:0000256" key="2">
    <source>
        <dbReference type="SAM" id="Phobius"/>
    </source>
</evidence>
<dbReference type="InterPro" id="IPR051009">
    <property type="entry name" value="PRM"/>
</dbReference>
<keyword evidence="2" id="KW-1133">Transmembrane helix</keyword>
<evidence type="ECO:0000313" key="6">
    <source>
        <dbReference type="Proteomes" id="UP000005222"/>
    </source>
</evidence>
<proteinExistence type="predicted"/>
<dbReference type="PANTHER" id="PTHR36089:SF1">
    <property type="entry name" value="CHITIN SYNTHASE 3 COMPLEX PROTEIN CSI2-RELATED"/>
    <property type="match status" value="1"/>
</dbReference>
<dbReference type="eggNOG" id="ENOG502SGCY">
    <property type="taxonomic scope" value="Eukaryota"/>
</dbReference>
<dbReference type="STRING" id="559304.G8Y7E9"/>
<protein>
    <submittedName>
        <fullName evidence="5">Piso0_004074 protein</fullName>
    </submittedName>
</protein>
<accession>G8Y7E9</accession>
<evidence type="ECO:0000313" key="4">
    <source>
        <dbReference type="EMBL" id="CCE83498.1"/>
    </source>
</evidence>
<dbReference type="EMBL" id="FO082048">
    <property type="protein sequence ID" value="CCE84529.1"/>
    <property type="molecule type" value="Genomic_DNA"/>
</dbReference>
<dbReference type="AlphaFoldDB" id="G8Y7E9"/>
<dbReference type="FunCoup" id="G8Y7E9">
    <property type="interactions" value="45"/>
</dbReference>
<reference evidence="5" key="1">
    <citation type="submission" date="2011-10" db="EMBL/GenBank/DDBJ databases">
        <authorList>
            <person name="Genoscope - CEA"/>
        </authorList>
    </citation>
    <scope>NUCLEOTIDE SEQUENCE</scope>
</reference>
<dbReference type="HOGENOM" id="CLU_960132_0_0_1"/>
<dbReference type="OrthoDB" id="4065319at2759"/>
<gene>
    <name evidence="5" type="primary">Piso0_004074</name>
    <name evidence="4" type="ORF">GNLVRS01_PISO0K08876g</name>
    <name evidence="5" type="ORF">GNLVRS01_PISO0L08877g</name>
</gene>
<keyword evidence="3" id="KW-0732">Signal</keyword>
<dbReference type="Proteomes" id="UP000005222">
    <property type="component" value="Chromosome K"/>
</dbReference>
<dbReference type="InParanoid" id="G8Y7E9"/>
<evidence type="ECO:0000256" key="3">
    <source>
        <dbReference type="SAM" id="SignalP"/>
    </source>
</evidence>